<organism evidence="2 3">
    <name type="scientific">Taxus chinensis</name>
    <name type="common">Chinese yew</name>
    <name type="synonym">Taxus wallichiana var. chinensis</name>
    <dbReference type="NCBI Taxonomy" id="29808"/>
    <lineage>
        <taxon>Eukaryota</taxon>
        <taxon>Viridiplantae</taxon>
        <taxon>Streptophyta</taxon>
        <taxon>Embryophyta</taxon>
        <taxon>Tracheophyta</taxon>
        <taxon>Spermatophyta</taxon>
        <taxon>Pinopsida</taxon>
        <taxon>Pinidae</taxon>
        <taxon>Conifers II</taxon>
        <taxon>Cupressales</taxon>
        <taxon>Taxaceae</taxon>
        <taxon>Taxus</taxon>
    </lineage>
</organism>
<accession>A0AA38CV71</accession>
<evidence type="ECO:0000313" key="2">
    <source>
        <dbReference type="EMBL" id="KAH9303164.1"/>
    </source>
</evidence>
<name>A0AA38CV71_TAXCH</name>
<reference evidence="2 3" key="1">
    <citation type="journal article" date="2021" name="Nat. Plants">
        <title>The Taxus genome provides insights into paclitaxel biosynthesis.</title>
        <authorList>
            <person name="Xiong X."/>
            <person name="Gou J."/>
            <person name="Liao Q."/>
            <person name="Li Y."/>
            <person name="Zhou Q."/>
            <person name="Bi G."/>
            <person name="Li C."/>
            <person name="Du R."/>
            <person name="Wang X."/>
            <person name="Sun T."/>
            <person name="Guo L."/>
            <person name="Liang H."/>
            <person name="Lu P."/>
            <person name="Wu Y."/>
            <person name="Zhang Z."/>
            <person name="Ro D.K."/>
            <person name="Shang Y."/>
            <person name="Huang S."/>
            <person name="Yan J."/>
        </authorList>
    </citation>
    <scope>NUCLEOTIDE SEQUENCE [LARGE SCALE GENOMIC DNA]</scope>
    <source>
        <strain evidence="2">Ta-2019</strain>
    </source>
</reference>
<dbReference type="EMBL" id="JAHRHJ020000009">
    <property type="protein sequence ID" value="KAH9303164.1"/>
    <property type="molecule type" value="Genomic_DNA"/>
</dbReference>
<dbReference type="OMA" id="MESHTEP"/>
<feature type="non-terminal residue" evidence="2">
    <location>
        <position position="1"/>
    </location>
</feature>
<protein>
    <submittedName>
        <fullName evidence="2">Uncharacterized protein</fullName>
    </submittedName>
</protein>
<dbReference type="Proteomes" id="UP000824469">
    <property type="component" value="Unassembled WGS sequence"/>
</dbReference>
<keyword evidence="3" id="KW-1185">Reference proteome</keyword>
<proteinExistence type="predicted"/>
<comment type="caution">
    <text evidence="2">The sequence shown here is derived from an EMBL/GenBank/DDBJ whole genome shotgun (WGS) entry which is preliminary data.</text>
</comment>
<feature type="region of interest" description="Disordered" evidence="1">
    <location>
        <begin position="30"/>
        <end position="52"/>
    </location>
</feature>
<dbReference type="AlphaFoldDB" id="A0AA38CV71"/>
<gene>
    <name evidence="2" type="ORF">KI387_014747</name>
</gene>
<feature type="non-terminal residue" evidence="2">
    <location>
        <position position="134"/>
    </location>
</feature>
<feature type="compositionally biased region" description="Polar residues" evidence="1">
    <location>
        <begin position="30"/>
        <end position="48"/>
    </location>
</feature>
<evidence type="ECO:0000256" key="1">
    <source>
        <dbReference type="SAM" id="MobiDB-lite"/>
    </source>
</evidence>
<sequence length="134" mass="15411">KDKHSILASAASHLRELKIRVAELERQNQNLKELNPTKISDQNEGSSEFESHKHPFYSEGAILYRGDEVALERCKDIPSHVNLRINLRKDLISCPAALLVKVMERLRVEQLEVLSMESHTEPFRISAHFLVRSK</sequence>
<evidence type="ECO:0000313" key="3">
    <source>
        <dbReference type="Proteomes" id="UP000824469"/>
    </source>
</evidence>